<evidence type="ECO:0000256" key="1">
    <source>
        <dbReference type="SAM" id="MobiDB-lite"/>
    </source>
</evidence>
<dbReference type="EMBL" id="JAXOVC010000011">
    <property type="protein sequence ID" value="KAK4495805.1"/>
    <property type="molecule type" value="Genomic_DNA"/>
</dbReference>
<sequence>MSRKILSSKTETVFDNAEGEAEDGGDYYSDGASDAESDDDDGDEADNTDLRFDFGDFIQHDPQVYSKEPAVEDSAAGVPTADPGLWKTDHFDLGMRDIPYVEPPNAEDNRARLRAWLSTILRTLTVFTIVSNCFELRQSSWRFSMTQFLGSTVSRNIEKIATILFNAFPAHAQDVLGRQNFTI</sequence>
<dbReference type="Proteomes" id="UP001305779">
    <property type="component" value="Unassembled WGS sequence"/>
</dbReference>
<gene>
    <name evidence="2" type="ORF">PRZ48_013073</name>
</gene>
<feature type="compositionally biased region" description="Acidic residues" evidence="1">
    <location>
        <begin position="33"/>
        <end position="47"/>
    </location>
</feature>
<accession>A0ABR0E3F5</accession>
<comment type="caution">
    <text evidence="2">The sequence shown here is derived from an EMBL/GenBank/DDBJ whole genome shotgun (WGS) entry which is preliminary data.</text>
</comment>
<evidence type="ECO:0000313" key="3">
    <source>
        <dbReference type="Proteomes" id="UP001305779"/>
    </source>
</evidence>
<feature type="compositionally biased region" description="Polar residues" evidence="1">
    <location>
        <begin position="1"/>
        <end position="13"/>
    </location>
</feature>
<reference evidence="2 3" key="1">
    <citation type="journal article" date="2023" name="G3 (Bethesda)">
        <title>A chromosome-level genome assembly of Zasmidium syzygii isolated from banana leaves.</title>
        <authorList>
            <person name="van Westerhoven A.C."/>
            <person name="Mehrabi R."/>
            <person name="Talebi R."/>
            <person name="Steentjes M.B.F."/>
            <person name="Corcolon B."/>
            <person name="Chong P.A."/>
            <person name="Kema G.H.J."/>
            <person name="Seidl M.F."/>
        </authorList>
    </citation>
    <scope>NUCLEOTIDE SEQUENCE [LARGE SCALE GENOMIC DNA]</scope>
    <source>
        <strain evidence="2 3">P124</strain>
    </source>
</reference>
<name>A0ABR0E3F5_ZASCE</name>
<proteinExistence type="predicted"/>
<keyword evidence="3" id="KW-1185">Reference proteome</keyword>
<organism evidence="2 3">
    <name type="scientific">Zasmidium cellare</name>
    <name type="common">Wine cellar mold</name>
    <name type="synonym">Racodium cellare</name>
    <dbReference type="NCBI Taxonomy" id="395010"/>
    <lineage>
        <taxon>Eukaryota</taxon>
        <taxon>Fungi</taxon>
        <taxon>Dikarya</taxon>
        <taxon>Ascomycota</taxon>
        <taxon>Pezizomycotina</taxon>
        <taxon>Dothideomycetes</taxon>
        <taxon>Dothideomycetidae</taxon>
        <taxon>Mycosphaerellales</taxon>
        <taxon>Mycosphaerellaceae</taxon>
        <taxon>Zasmidium</taxon>
    </lineage>
</organism>
<evidence type="ECO:0000313" key="2">
    <source>
        <dbReference type="EMBL" id="KAK4495805.1"/>
    </source>
</evidence>
<protein>
    <submittedName>
        <fullName evidence="2">Uncharacterized protein</fullName>
    </submittedName>
</protein>
<feature type="region of interest" description="Disordered" evidence="1">
    <location>
        <begin position="1"/>
        <end position="48"/>
    </location>
</feature>